<dbReference type="PANTHER" id="PTHR43046">
    <property type="entry name" value="GDP-MANNOSE MANNOSYL HYDROLASE"/>
    <property type="match status" value="1"/>
</dbReference>
<comment type="similarity">
    <text evidence="2 4">Belongs to the Nudix hydrolase family.</text>
</comment>
<evidence type="ECO:0000256" key="3">
    <source>
        <dbReference type="ARBA" id="ARBA00022801"/>
    </source>
</evidence>
<feature type="domain" description="Nudix hydrolase" evidence="6">
    <location>
        <begin position="40"/>
        <end position="166"/>
    </location>
</feature>
<dbReference type="PROSITE" id="PS51462">
    <property type="entry name" value="NUDIX"/>
    <property type="match status" value="1"/>
</dbReference>
<proteinExistence type="inferred from homology"/>
<dbReference type="EMBL" id="CP108057">
    <property type="protein sequence ID" value="WUO50665.1"/>
    <property type="molecule type" value="Genomic_DNA"/>
</dbReference>
<reference evidence="7" key="1">
    <citation type="submission" date="2022-10" db="EMBL/GenBank/DDBJ databases">
        <title>The complete genomes of actinobacterial strains from the NBC collection.</title>
        <authorList>
            <person name="Joergensen T.S."/>
            <person name="Alvarez Arevalo M."/>
            <person name="Sterndorff E.B."/>
            <person name="Faurdal D."/>
            <person name="Vuksanovic O."/>
            <person name="Mourched A.-S."/>
            <person name="Charusanti P."/>
            <person name="Shaw S."/>
            <person name="Blin K."/>
            <person name="Weber T."/>
        </authorList>
    </citation>
    <scope>NUCLEOTIDE SEQUENCE</scope>
    <source>
        <strain evidence="7">NBC_00283</strain>
    </source>
</reference>
<evidence type="ECO:0000313" key="7">
    <source>
        <dbReference type="EMBL" id="WUO50665.1"/>
    </source>
</evidence>
<dbReference type="InterPro" id="IPR020476">
    <property type="entry name" value="Nudix_hydrolase"/>
</dbReference>
<sequence length="185" mass="20056">MESVTAIDSPQPDSPVSYRLYSARRPERVPSRPRSSAPPAPTAALGVGVIVPSPKGVLLGLHRRGAWELAGGTVEPGESLAEAAVRELHEEAGIVADPDAVQVLGTLLDRVGDVVRITVPVLVTRWTGTPHQREEALGSWRFWPADALPQPLFVPSAQCLTAWDPALPLDHPPARFQPYERPRQH</sequence>
<dbReference type="InterPro" id="IPR020084">
    <property type="entry name" value="NUDIX_hydrolase_CS"/>
</dbReference>
<evidence type="ECO:0000259" key="6">
    <source>
        <dbReference type="PROSITE" id="PS51462"/>
    </source>
</evidence>
<dbReference type="PANTHER" id="PTHR43046:SF14">
    <property type="entry name" value="MUTT_NUDIX FAMILY PROTEIN"/>
    <property type="match status" value="1"/>
</dbReference>
<dbReference type="InterPro" id="IPR000086">
    <property type="entry name" value="NUDIX_hydrolase_dom"/>
</dbReference>
<organism evidence="7 8">
    <name type="scientific">Streptomyces goshikiensis</name>
    <dbReference type="NCBI Taxonomy" id="1942"/>
    <lineage>
        <taxon>Bacteria</taxon>
        <taxon>Bacillati</taxon>
        <taxon>Actinomycetota</taxon>
        <taxon>Actinomycetes</taxon>
        <taxon>Kitasatosporales</taxon>
        <taxon>Streptomycetaceae</taxon>
        <taxon>Streptomyces</taxon>
    </lineage>
</organism>
<dbReference type="Proteomes" id="UP001432075">
    <property type="component" value="Chromosome"/>
</dbReference>
<protein>
    <submittedName>
        <fullName evidence="7">NUDIX hydrolase</fullName>
    </submittedName>
</protein>
<gene>
    <name evidence="7" type="ORF">OHU17_00435</name>
</gene>
<accession>A0ABZ1RV59</accession>
<feature type="region of interest" description="Disordered" evidence="5">
    <location>
        <begin position="1"/>
        <end position="43"/>
    </location>
</feature>
<evidence type="ECO:0000256" key="2">
    <source>
        <dbReference type="ARBA" id="ARBA00005582"/>
    </source>
</evidence>
<evidence type="ECO:0000256" key="4">
    <source>
        <dbReference type="RuleBase" id="RU003476"/>
    </source>
</evidence>
<dbReference type="GO" id="GO:0016787">
    <property type="term" value="F:hydrolase activity"/>
    <property type="evidence" value="ECO:0007669"/>
    <property type="project" value="UniProtKB-KW"/>
</dbReference>
<dbReference type="SUPFAM" id="SSF55811">
    <property type="entry name" value="Nudix"/>
    <property type="match status" value="1"/>
</dbReference>
<keyword evidence="8" id="KW-1185">Reference proteome</keyword>
<evidence type="ECO:0000256" key="5">
    <source>
        <dbReference type="SAM" id="MobiDB-lite"/>
    </source>
</evidence>
<dbReference type="Pfam" id="PF00293">
    <property type="entry name" value="NUDIX"/>
    <property type="match status" value="1"/>
</dbReference>
<evidence type="ECO:0000256" key="1">
    <source>
        <dbReference type="ARBA" id="ARBA00001946"/>
    </source>
</evidence>
<comment type="cofactor">
    <cofactor evidence="1">
        <name>Mg(2+)</name>
        <dbReference type="ChEBI" id="CHEBI:18420"/>
    </cofactor>
</comment>
<dbReference type="PROSITE" id="PS00893">
    <property type="entry name" value="NUDIX_BOX"/>
    <property type="match status" value="1"/>
</dbReference>
<dbReference type="Gene3D" id="3.90.79.10">
    <property type="entry name" value="Nucleoside Triphosphate Pyrophosphohydrolase"/>
    <property type="match status" value="1"/>
</dbReference>
<name>A0ABZ1RV59_9ACTN</name>
<keyword evidence="3 4" id="KW-0378">Hydrolase</keyword>
<dbReference type="CDD" id="cd04678">
    <property type="entry name" value="NUDIX_MTH2_Nudt15"/>
    <property type="match status" value="1"/>
</dbReference>
<dbReference type="PRINTS" id="PR00502">
    <property type="entry name" value="NUDIXFAMILY"/>
</dbReference>
<evidence type="ECO:0000313" key="8">
    <source>
        <dbReference type="Proteomes" id="UP001432075"/>
    </source>
</evidence>
<dbReference type="InterPro" id="IPR015797">
    <property type="entry name" value="NUDIX_hydrolase-like_dom_sf"/>
</dbReference>